<keyword evidence="2" id="KW-0472">Membrane</keyword>
<feature type="compositionally biased region" description="Polar residues" evidence="1">
    <location>
        <begin position="28"/>
        <end position="49"/>
    </location>
</feature>
<proteinExistence type="predicted"/>
<evidence type="ECO:0000256" key="1">
    <source>
        <dbReference type="SAM" id="MobiDB-lite"/>
    </source>
</evidence>
<name>A0AAD3HJK0_9CHLO</name>
<accession>A0AAD3HJK0</accession>
<organism evidence="3 4">
    <name type="scientific">Astrephomene gubernaculifera</name>
    <dbReference type="NCBI Taxonomy" id="47775"/>
    <lineage>
        <taxon>Eukaryota</taxon>
        <taxon>Viridiplantae</taxon>
        <taxon>Chlorophyta</taxon>
        <taxon>core chlorophytes</taxon>
        <taxon>Chlorophyceae</taxon>
        <taxon>CS clade</taxon>
        <taxon>Chlamydomonadales</taxon>
        <taxon>Astrephomenaceae</taxon>
        <taxon>Astrephomene</taxon>
    </lineage>
</organism>
<dbReference type="AlphaFoldDB" id="A0AAD3HJK0"/>
<keyword evidence="2" id="KW-0812">Transmembrane</keyword>
<keyword evidence="2" id="KW-1133">Transmembrane helix</keyword>
<dbReference type="EMBL" id="BMAR01000005">
    <property type="protein sequence ID" value="GFR43177.1"/>
    <property type="molecule type" value="Genomic_DNA"/>
</dbReference>
<evidence type="ECO:0000313" key="3">
    <source>
        <dbReference type="EMBL" id="GFR43177.1"/>
    </source>
</evidence>
<protein>
    <submittedName>
        <fullName evidence="3">Uncharacterized protein</fullName>
    </submittedName>
</protein>
<dbReference type="Proteomes" id="UP001054857">
    <property type="component" value="Unassembled WGS sequence"/>
</dbReference>
<feature type="transmembrane region" description="Helical" evidence="2">
    <location>
        <begin position="241"/>
        <end position="259"/>
    </location>
</feature>
<feature type="non-terminal residue" evidence="3">
    <location>
        <position position="340"/>
    </location>
</feature>
<evidence type="ECO:0000256" key="2">
    <source>
        <dbReference type="SAM" id="Phobius"/>
    </source>
</evidence>
<gene>
    <name evidence="3" type="ORF">Agub_g4227</name>
</gene>
<feature type="transmembrane region" description="Helical" evidence="2">
    <location>
        <begin position="192"/>
        <end position="210"/>
    </location>
</feature>
<evidence type="ECO:0000313" key="4">
    <source>
        <dbReference type="Proteomes" id="UP001054857"/>
    </source>
</evidence>
<comment type="caution">
    <text evidence="3">The sequence shown here is derived from an EMBL/GenBank/DDBJ whole genome shotgun (WGS) entry which is preliminary data.</text>
</comment>
<feature type="transmembrane region" description="Helical" evidence="2">
    <location>
        <begin position="280"/>
        <end position="298"/>
    </location>
</feature>
<feature type="region of interest" description="Disordered" evidence="1">
    <location>
        <begin position="18"/>
        <end position="70"/>
    </location>
</feature>
<keyword evidence="4" id="KW-1185">Reference proteome</keyword>
<reference evidence="3 4" key="1">
    <citation type="journal article" date="2021" name="Sci. Rep.">
        <title>Genome sequencing of the multicellular alga Astrephomene provides insights into convergent evolution of germ-soma differentiation.</title>
        <authorList>
            <person name="Yamashita S."/>
            <person name="Yamamoto K."/>
            <person name="Matsuzaki R."/>
            <person name="Suzuki S."/>
            <person name="Yamaguchi H."/>
            <person name="Hirooka S."/>
            <person name="Minakuchi Y."/>
            <person name="Miyagishima S."/>
            <person name="Kawachi M."/>
            <person name="Toyoda A."/>
            <person name="Nozaki H."/>
        </authorList>
    </citation>
    <scope>NUCLEOTIDE SEQUENCE [LARGE SCALE GENOMIC DNA]</scope>
    <source>
        <strain evidence="3 4">NIES-4017</strain>
    </source>
</reference>
<sequence length="340" mass="36904">VASRQYSPRGRLLALKCAAAAQPPHSGGESQPSTSYSHGSDSSPWWTSINRKRGIQGPNPPIEPDPTTLDEDMVGTRMLRSLERINREERQRVWDAMRLAAADRYSRGEMPNWFDPKWIFTEEAPMNTLERMQQFANEEGLLDDGAGGGGEGGGGDDDDGPISGLGDGGDGWWREDDPYWMLRDWGDHPMRWWTLGFAAVLAAGGLLTTLSTGYLEAVQFGGGAAALLCIAAAGMSDAASLPGVLGVKLAWAVCALIVAKECYWGWQHQRTRRLATSAPRLQLSGLAALAMCAGYMLTDMSALGEVALPTNPGAVFKSPDVAYRSSIWHKWGYGQVLMRV</sequence>
<feature type="region of interest" description="Disordered" evidence="1">
    <location>
        <begin position="140"/>
        <end position="170"/>
    </location>
</feature>